<dbReference type="Gramene" id="rna8114">
    <property type="protein sequence ID" value="RHN72407.1"/>
    <property type="gene ID" value="gene8114"/>
</dbReference>
<dbReference type="Pfam" id="PF00646">
    <property type="entry name" value="F-box"/>
    <property type="match status" value="1"/>
</dbReference>
<accession>A0A0C3UZ22</accession>
<dbReference type="SMART" id="SM00256">
    <property type="entry name" value="FBOX"/>
    <property type="match status" value="1"/>
</dbReference>
<dbReference type="Proteomes" id="UP000265566">
    <property type="component" value="Chromosome 2"/>
</dbReference>
<reference evidence="6" key="4">
    <citation type="journal article" date="2018" name="Nat. Plants">
        <title>Whole-genome landscape of Medicago truncatula symbiotic genes.</title>
        <authorList>
            <person name="Pecrix Y."/>
            <person name="Staton S.E."/>
            <person name="Sallet E."/>
            <person name="Lelandais-Briere C."/>
            <person name="Moreau S."/>
            <person name="Carrere S."/>
            <person name="Blein T."/>
            <person name="Jardinaud M.F."/>
            <person name="Latrasse D."/>
            <person name="Zouine M."/>
            <person name="Zahm M."/>
            <person name="Kreplak J."/>
            <person name="Mayjonade B."/>
            <person name="Satge C."/>
            <person name="Perez M."/>
            <person name="Cauet S."/>
            <person name="Marande W."/>
            <person name="Chantry-Darmon C."/>
            <person name="Lopez-Roques C."/>
            <person name="Bouchez O."/>
            <person name="Berard A."/>
            <person name="Debelle F."/>
            <person name="Munos S."/>
            <person name="Bendahmane A."/>
            <person name="Berges H."/>
            <person name="Niebel A."/>
            <person name="Buitink J."/>
            <person name="Frugier F."/>
            <person name="Benhamed M."/>
            <person name="Crespi M."/>
            <person name="Gouzy J."/>
            <person name="Gamas P."/>
        </authorList>
    </citation>
    <scope>NUCLEOTIDE SEQUENCE [LARGE SCALE GENOMIC DNA]</scope>
    <source>
        <strain evidence="6">cv. Jemalong A17</strain>
    </source>
</reference>
<dbReference type="Proteomes" id="UP000002051">
    <property type="component" value="Chromosome 2"/>
</dbReference>
<reference evidence="4" key="3">
    <citation type="submission" date="2015-04" db="UniProtKB">
        <authorList>
            <consortium name="EnsemblPlants"/>
        </authorList>
    </citation>
    <scope>IDENTIFICATION</scope>
    <source>
        <strain evidence="4">cv. Jemalong A17</strain>
    </source>
</reference>
<reference evidence="2 5" key="1">
    <citation type="journal article" date="2011" name="Nature">
        <title>The Medicago genome provides insight into the evolution of rhizobial symbioses.</title>
        <authorList>
            <person name="Young N.D."/>
            <person name="Debelle F."/>
            <person name="Oldroyd G.E."/>
            <person name="Geurts R."/>
            <person name="Cannon S.B."/>
            <person name="Udvardi M.K."/>
            <person name="Benedito V.A."/>
            <person name="Mayer K.F."/>
            <person name="Gouzy J."/>
            <person name="Schoof H."/>
            <person name="Van de Peer Y."/>
            <person name="Proost S."/>
            <person name="Cook D.R."/>
            <person name="Meyers B.C."/>
            <person name="Spannagl M."/>
            <person name="Cheung F."/>
            <person name="De Mita S."/>
            <person name="Krishnakumar V."/>
            <person name="Gundlach H."/>
            <person name="Zhou S."/>
            <person name="Mudge J."/>
            <person name="Bharti A.K."/>
            <person name="Murray J.D."/>
            <person name="Naoumkina M.A."/>
            <person name="Rosen B."/>
            <person name="Silverstein K.A."/>
            <person name="Tang H."/>
            <person name="Rombauts S."/>
            <person name="Zhao P.X."/>
            <person name="Zhou P."/>
            <person name="Barbe V."/>
            <person name="Bardou P."/>
            <person name="Bechner M."/>
            <person name="Bellec A."/>
            <person name="Berger A."/>
            <person name="Berges H."/>
            <person name="Bidwell S."/>
            <person name="Bisseling T."/>
            <person name="Choisne N."/>
            <person name="Couloux A."/>
            <person name="Denny R."/>
            <person name="Deshpande S."/>
            <person name="Dai X."/>
            <person name="Doyle J.J."/>
            <person name="Dudez A.M."/>
            <person name="Farmer A.D."/>
            <person name="Fouteau S."/>
            <person name="Franken C."/>
            <person name="Gibelin C."/>
            <person name="Gish J."/>
            <person name="Goldstein S."/>
            <person name="Gonzalez A.J."/>
            <person name="Green P.J."/>
            <person name="Hallab A."/>
            <person name="Hartog M."/>
            <person name="Hua A."/>
            <person name="Humphray S.J."/>
            <person name="Jeong D.H."/>
            <person name="Jing Y."/>
            <person name="Jocker A."/>
            <person name="Kenton S.M."/>
            <person name="Kim D.J."/>
            <person name="Klee K."/>
            <person name="Lai H."/>
            <person name="Lang C."/>
            <person name="Lin S."/>
            <person name="Macmil S.L."/>
            <person name="Magdelenat G."/>
            <person name="Matthews L."/>
            <person name="McCorrison J."/>
            <person name="Monaghan E.L."/>
            <person name="Mun J.H."/>
            <person name="Najar F.Z."/>
            <person name="Nicholson C."/>
            <person name="Noirot C."/>
            <person name="O'Bleness M."/>
            <person name="Paule C.R."/>
            <person name="Poulain J."/>
            <person name="Prion F."/>
            <person name="Qin B."/>
            <person name="Qu C."/>
            <person name="Retzel E.F."/>
            <person name="Riddle C."/>
            <person name="Sallet E."/>
            <person name="Samain S."/>
            <person name="Samson N."/>
            <person name="Sanders I."/>
            <person name="Saurat O."/>
            <person name="Scarpelli C."/>
            <person name="Schiex T."/>
            <person name="Segurens B."/>
            <person name="Severin A.J."/>
            <person name="Sherrier D.J."/>
            <person name="Shi R."/>
            <person name="Sims S."/>
            <person name="Singer S.R."/>
            <person name="Sinharoy S."/>
            <person name="Sterck L."/>
            <person name="Viollet A."/>
            <person name="Wang B.B."/>
            <person name="Wang K."/>
            <person name="Wang M."/>
            <person name="Wang X."/>
            <person name="Warfsmann J."/>
            <person name="Weissenbach J."/>
            <person name="White D.D."/>
            <person name="White J.D."/>
            <person name="Wiley G.B."/>
            <person name="Wincker P."/>
            <person name="Xing Y."/>
            <person name="Yang L."/>
            <person name="Yao Z."/>
            <person name="Ying F."/>
            <person name="Zhai J."/>
            <person name="Zhou L."/>
            <person name="Zuber A."/>
            <person name="Denarie J."/>
            <person name="Dixon R.A."/>
            <person name="May G.D."/>
            <person name="Schwartz D.C."/>
            <person name="Rogers J."/>
            <person name="Quetier F."/>
            <person name="Town C.D."/>
            <person name="Roe B.A."/>
        </authorList>
    </citation>
    <scope>NUCLEOTIDE SEQUENCE [LARGE SCALE GENOMIC DNA]</scope>
    <source>
        <strain evidence="2">A17</strain>
        <strain evidence="4 5">cv. Jemalong A17</strain>
    </source>
</reference>
<dbReference type="Gene3D" id="1.20.1280.50">
    <property type="match status" value="1"/>
</dbReference>
<dbReference type="InterPro" id="IPR036047">
    <property type="entry name" value="F-box-like_dom_sf"/>
</dbReference>
<accession>G7IKF5</accession>
<evidence type="ECO:0000313" key="5">
    <source>
        <dbReference type="Proteomes" id="UP000002051"/>
    </source>
</evidence>
<feature type="domain" description="F-box" evidence="1">
    <location>
        <begin position="17"/>
        <end position="63"/>
    </location>
</feature>
<evidence type="ECO:0000313" key="3">
    <source>
        <dbReference type="EMBL" id="RHN72407.1"/>
    </source>
</evidence>
<organism evidence="2 5">
    <name type="scientific">Medicago truncatula</name>
    <name type="common">Barrel medic</name>
    <name type="synonym">Medicago tribuloides</name>
    <dbReference type="NCBI Taxonomy" id="3880"/>
    <lineage>
        <taxon>Eukaryota</taxon>
        <taxon>Viridiplantae</taxon>
        <taxon>Streptophyta</taxon>
        <taxon>Embryophyta</taxon>
        <taxon>Tracheophyta</taxon>
        <taxon>Spermatophyta</taxon>
        <taxon>Magnoliopsida</taxon>
        <taxon>eudicotyledons</taxon>
        <taxon>Gunneridae</taxon>
        <taxon>Pentapetalae</taxon>
        <taxon>rosids</taxon>
        <taxon>fabids</taxon>
        <taxon>Fabales</taxon>
        <taxon>Fabaceae</taxon>
        <taxon>Papilionoideae</taxon>
        <taxon>50 kb inversion clade</taxon>
        <taxon>NPAAA clade</taxon>
        <taxon>Hologalegina</taxon>
        <taxon>IRL clade</taxon>
        <taxon>Trifolieae</taxon>
        <taxon>Medicago</taxon>
    </lineage>
</organism>
<dbReference type="HOGENOM" id="CLU_097329_0_0_1"/>
<dbReference type="EnsemblPlants" id="AES64361">
    <property type="protein sequence ID" value="AES64361"/>
    <property type="gene ID" value="MTR_2g021510"/>
</dbReference>
<dbReference type="EMBL" id="PSQE01000002">
    <property type="protein sequence ID" value="RHN72407.1"/>
    <property type="molecule type" value="Genomic_DNA"/>
</dbReference>
<evidence type="ECO:0000313" key="2">
    <source>
        <dbReference type="EMBL" id="AES64361.2"/>
    </source>
</evidence>
<evidence type="ECO:0000259" key="1">
    <source>
        <dbReference type="PROSITE" id="PS50181"/>
    </source>
</evidence>
<dbReference type="InterPro" id="IPR001810">
    <property type="entry name" value="F-box_dom"/>
</dbReference>
<reference evidence="2 5" key="2">
    <citation type="journal article" date="2014" name="BMC Genomics">
        <title>An improved genome release (version Mt4.0) for the model legume Medicago truncatula.</title>
        <authorList>
            <person name="Tang H."/>
            <person name="Krishnakumar V."/>
            <person name="Bidwell S."/>
            <person name="Rosen B."/>
            <person name="Chan A."/>
            <person name="Zhou S."/>
            <person name="Gentzbittel L."/>
            <person name="Childs K.L."/>
            <person name="Yandell M."/>
            <person name="Gundlach H."/>
            <person name="Mayer K.F."/>
            <person name="Schwartz D.C."/>
            <person name="Town C.D."/>
        </authorList>
    </citation>
    <scope>GENOME REANNOTATION</scope>
    <source>
        <strain evidence="4 5">cv. Jemalong A17</strain>
    </source>
</reference>
<dbReference type="PROSITE" id="PS50181">
    <property type="entry name" value="FBOX"/>
    <property type="match status" value="1"/>
</dbReference>
<proteinExistence type="predicted"/>
<dbReference type="EMBL" id="CM001218">
    <property type="protein sequence ID" value="AES64361.2"/>
    <property type="molecule type" value="Genomic_DNA"/>
</dbReference>
<sequence>MAVMTRKRRRMMEETAESPITILPKEVMIEILSRVDSSNTLQLRCVCNLWNSLVLDPQFAKNHIKKSCTEITVLLVKVWKYIKIFKSTFHHPELLRNAAARWDKLTNAAARWDNLGDREKNRMMKEVAKLDSLFEIAWYAKGRFRTLREDMQILEDRLKCLKIFLKIYRKSATSSSS</sequence>
<gene>
    <name evidence="2" type="ordered locus">MTR_2g021510</name>
    <name evidence="3" type="ORF">MtrunA17_Chr2g0287321</name>
</gene>
<keyword evidence="5" id="KW-1185">Reference proteome</keyword>
<evidence type="ECO:0000313" key="6">
    <source>
        <dbReference type="Proteomes" id="UP000265566"/>
    </source>
</evidence>
<dbReference type="SUPFAM" id="SSF81383">
    <property type="entry name" value="F-box domain"/>
    <property type="match status" value="1"/>
</dbReference>
<evidence type="ECO:0000313" key="4">
    <source>
        <dbReference type="EnsemblPlants" id="AES64361"/>
    </source>
</evidence>
<dbReference type="PaxDb" id="3880-AES64361"/>
<reference evidence="3" key="5">
    <citation type="journal article" date="2018" name="Nat. Plants">
        <title>Whole-genome landscape of Medicago truncatula symbiotic genes.</title>
        <authorList>
            <person name="Pecrix Y."/>
            <person name="Gamas P."/>
            <person name="Carrere S."/>
        </authorList>
    </citation>
    <scope>NUCLEOTIDE SEQUENCE</scope>
    <source>
        <tissue evidence="3">Leaves</tissue>
    </source>
</reference>
<protein>
    <submittedName>
        <fullName evidence="2">F-box-like protein</fullName>
    </submittedName>
    <submittedName>
        <fullName evidence="3">Putative F-box domain-containing protein</fullName>
    </submittedName>
</protein>
<dbReference type="AlphaFoldDB" id="G7IKF5"/>
<name>G7IKF5_MEDTR</name>